<dbReference type="AlphaFoldDB" id="A0A1H0U4G0"/>
<evidence type="ECO:0000313" key="1">
    <source>
        <dbReference type="EMBL" id="SDP60726.1"/>
    </source>
</evidence>
<reference evidence="2" key="1">
    <citation type="submission" date="2016-10" db="EMBL/GenBank/DDBJ databases">
        <authorList>
            <person name="Varghese N."/>
            <person name="Submissions S."/>
        </authorList>
    </citation>
    <scope>NUCLEOTIDE SEQUENCE [LARGE SCALE GENOMIC DNA]</scope>
    <source>
        <strain evidence="2">DSM 17101</strain>
    </source>
</reference>
<dbReference type="Proteomes" id="UP000199317">
    <property type="component" value="Unassembled WGS sequence"/>
</dbReference>
<keyword evidence="2" id="KW-1185">Reference proteome</keyword>
<name>A0A1H0U4G0_9BURK</name>
<organism evidence="1 2">
    <name type="scientific">Paracidovorax cattleyae</name>
    <dbReference type="NCBI Taxonomy" id="80868"/>
    <lineage>
        <taxon>Bacteria</taxon>
        <taxon>Pseudomonadati</taxon>
        <taxon>Pseudomonadota</taxon>
        <taxon>Betaproteobacteria</taxon>
        <taxon>Burkholderiales</taxon>
        <taxon>Comamonadaceae</taxon>
        <taxon>Paracidovorax</taxon>
    </lineage>
</organism>
<dbReference type="RefSeq" id="WP_279616016.1">
    <property type="nucleotide sequence ID" value="NZ_FNJL01000017.1"/>
</dbReference>
<gene>
    <name evidence="1" type="ORF">SAMN04489708_117107</name>
</gene>
<proteinExistence type="predicted"/>
<evidence type="ECO:0000313" key="2">
    <source>
        <dbReference type="Proteomes" id="UP000199317"/>
    </source>
</evidence>
<dbReference type="EMBL" id="FNJL01000017">
    <property type="protein sequence ID" value="SDP60726.1"/>
    <property type="molecule type" value="Genomic_DNA"/>
</dbReference>
<protein>
    <submittedName>
        <fullName evidence="1">Uncharacterized protein</fullName>
    </submittedName>
</protein>
<sequence length="44" mass="4629">MLLTANISFDFASPGKLSTYLAAHPPCVIASVLGEAMEAVHAKR</sequence>
<accession>A0A1H0U4G0</accession>